<dbReference type="SMART" id="SM00382">
    <property type="entry name" value="AAA"/>
    <property type="match status" value="1"/>
</dbReference>
<dbReference type="InterPro" id="IPR039421">
    <property type="entry name" value="Type_1_exporter"/>
</dbReference>
<dbReference type="InterPro" id="IPR017871">
    <property type="entry name" value="ABC_transporter-like_CS"/>
</dbReference>
<proteinExistence type="predicted"/>
<gene>
    <name evidence="14" type="ORF">SAMN05421686_11414</name>
</gene>
<dbReference type="OrthoDB" id="9806127at2"/>
<dbReference type="EMBL" id="FTOH01000014">
    <property type="protein sequence ID" value="SIT18064.1"/>
    <property type="molecule type" value="Genomic_DNA"/>
</dbReference>
<dbReference type="InterPro" id="IPR011917">
    <property type="entry name" value="ABC_transpr_lipidA"/>
</dbReference>
<dbReference type="GO" id="GO:0005524">
    <property type="term" value="F:ATP binding"/>
    <property type="evidence" value="ECO:0007669"/>
    <property type="project" value="UniProtKB-KW"/>
</dbReference>
<dbReference type="GO" id="GO:0034040">
    <property type="term" value="F:ATPase-coupled lipid transmembrane transporter activity"/>
    <property type="evidence" value="ECO:0007669"/>
    <property type="project" value="InterPro"/>
</dbReference>
<dbReference type="RefSeq" id="WP_076517938.1">
    <property type="nucleotide sequence ID" value="NZ_FTOH01000014.1"/>
</dbReference>
<dbReference type="PANTHER" id="PTHR43394:SF1">
    <property type="entry name" value="ATP-BINDING CASSETTE SUB-FAMILY B MEMBER 10, MITOCHONDRIAL"/>
    <property type="match status" value="1"/>
</dbReference>
<keyword evidence="8 11" id="KW-1133">Transmembrane helix</keyword>
<keyword evidence="2" id="KW-0813">Transport</keyword>
<dbReference type="CDD" id="cd18552">
    <property type="entry name" value="ABC_6TM_MsbA_like"/>
    <property type="match status" value="1"/>
</dbReference>
<evidence type="ECO:0000256" key="5">
    <source>
        <dbReference type="ARBA" id="ARBA00022741"/>
    </source>
</evidence>
<evidence type="ECO:0000313" key="14">
    <source>
        <dbReference type="EMBL" id="SIT18064.1"/>
    </source>
</evidence>
<dbReference type="PROSITE" id="PS50893">
    <property type="entry name" value="ABC_TRANSPORTER_2"/>
    <property type="match status" value="1"/>
</dbReference>
<dbReference type="Pfam" id="PF00005">
    <property type="entry name" value="ABC_tran"/>
    <property type="match status" value="1"/>
</dbReference>
<evidence type="ECO:0000259" key="13">
    <source>
        <dbReference type="PROSITE" id="PS50929"/>
    </source>
</evidence>
<protein>
    <submittedName>
        <fullName evidence="14">ATP-binding cassette, subfamily B, MsbA</fullName>
    </submittedName>
</protein>
<dbReference type="PANTHER" id="PTHR43394">
    <property type="entry name" value="ATP-DEPENDENT PERMEASE MDL1, MITOCHONDRIAL"/>
    <property type="match status" value="1"/>
</dbReference>
<feature type="domain" description="ABC transporter" evidence="12">
    <location>
        <begin position="339"/>
        <end position="575"/>
    </location>
</feature>
<dbReference type="Gene3D" id="3.40.50.300">
    <property type="entry name" value="P-loop containing nucleotide triphosphate hydrolases"/>
    <property type="match status" value="1"/>
</dbReference>
<evidence type="ECO:0000256" key="3">
    <source>
        <dbReference type="ARBA" id="ARBA00022475"/>
    </source>
</evidence>
<dbReference type="GO" id="GO:0016887">
    <property type="term" value="F:ATP hydrolysis activity"/>
    <property type="evidence" value="ECO:0007669"/>
    <property type="project" value="InterPro"/>
</dbReference>
<keyword evidence="10 11" id="KW-0472">Membrane</keyword>
<accession>A0A1N7Q5D9</accession>
<dbReference type="Proteomes" id="UP000185639">
    <property type="component" value="Unassembled WGS sequence"/>
</dbReference>
<name>A0A1N7Q5D9_9GAMM</name>
<dbReference type="InterPro" id="IPR003439">
    <property type="entry name" value="ABC_transporter-like_ATP-bd"/>
</dbReference>
<evidence type="ECO:0000256" key="9">
    <source>
        <dbReference type="ARBA" id="ARBA00023055"/>
    </source>
</evidence>
<organism evidence="14 15">
    <name type="scientific">Thalassolituus maritimus</name>
    <dbReference type="NCBI Taxonomy" id="484498"/>
    <lineage>
        <taxon>Bacteria</taxon>
        <taxon>Pseudomonadati</taxon>
        <taxon>Pseudomonadota</taxon>
        <taxon>Gammaproteobacteria</taxon>
        <taxon>Oceanospirillales</taxon>
        <taxon>Oceanospirillaceae</taxon>
        <taxon>Thalassolituus</taxon>
    </lineage>
</organism>
<feature type="transmembrane region" description="Helical" evidence="11">
    <location>
        <begin position="23"/>
        <end position="49"/>
    </location>
</feature>
<evidence type="ECO:0000256" key="8">
    <source>
        <dbReference type="ARBA" id="ARBA00022989"/>
    </source>
</evidence>
<keyword evidence="9" id="KW-0445">Lipid transport</keyword>
<dbReference type="STRING" id="484498.SAMN05421686_11414"/>
<evidence type="ECO:0000259" key="12">
    <source>
        <dbReference type="PROSITE" id="PS50893"/>
    </source>
</evidence>
<evidence type="ECO:0000256" key="10">
    <source>
        <dbReference type="ARBA" id="ARBA00023136"/>
    </source>
</evidence>
<evidence type="ECO:0000256" key="6">
    <source>
        <dbReference type="ARBA" id="ARBA00022840"/>
    </source>
</evidence>
<keyword evidence="15" id="KW-1185">Reference proteome</keyword>
<feature type="domain" description="ABC transmembrane type-1" evidence="13">
    <location>
        <begin position="26"/>
        <end position="307"/>
    </location>
</feature>
<evidence type="ECO:0000256" key="2">
    <source>
        <dbReference type="ARBA" id="ARBA00022448"/>
    </source>
</evidence>
<evidence type="ECO:0000313" key="15">
    <source>
        <dbReference type="Proteomes" id="UP000185639"/>
    </source>
</evidence>
<dbReference type="GO" id="GO:0005886">
    <property type="term" value="C:plasma membrane"/>
    <property type="evidence" value="ECO:0007669"/>
    <property type="project" value="UniProtKB-SubCell"/>
</dbReference>
<feature type="transmembrane region" description="Helical" evidence="11">
    <location>
        <begin position="245"/>
        <end position="268"/>
    </location>
</feature>
<keyword evidence="4 11" id="KW-0812">Transmembrane</keyword>
<evidence type="ECO:0000256" key="7">
    <source>
        <dbReference type="ARBA" id="ARBA00022967"/>
    </source>
</evidence>
<evidence type="ECO:0000256" key="4">
    <source>
        <dbReference type="ARBA" id="ARBA00022692"/>
    </source>
</evidence>
<dbReference type="Gene3D" id="1.20.1560.10">
    <property type="entry name" value="ABC transporter type 1, transmembrane domain"/>
    <property type="match status" value="2"/>
</dbReference>
<dbReference type="SUPFAM" id="SSF52540">
    <property type="entry name" value="P-loop containing nucleoside triphosphate hydrolases"/>
    <property type="match status" value="1"/>
</dbReference>
<dbReference type="AlphaFoldDB" id="A0A1N7Q5D9"/>
<feature type="transmembrane region" description="Helical" evidence="11">
    <location>
        <begin position="162"/>
        <end position="186"/>
    </location>
</feature>
<comment type="subcellular location">
    <subcellularLocation>
        <location evidence="1">Cell membrane</location>
        <topology evidence="1">Multi-pass membrane protein</topology>
    </subcellularLocation>
</comment>
<dbReference type="PROSITE" id="PS50929">
    <property type="entry name" value="ABC_TM1F"/>
    <property type="match status" value="1"/>
</dbReference>
<sequence>MATEATAGAIYKRLLTYLGPQKWYFLLSIIGFAMFAASAPALAHLMGVVEETLNEPTQENIFLLVSALFAVYLFRGIGTFLGKYFTALVGREIVHALRTQLFNRMLRLPSQYYDNESSGRVISRVIFDVEQVNGASTKALTTVVQEGLTVTLLMGYLIWLDYTLTAIFLVVIPVIGGLVSLASKFFRRYSRRIQKSMGQVTQVTNESISGYREVRTYNATSVEEQRFLKASNENRKQVMKFALTNAINVPLSQQVIATGLGVMIYLMFQRVASGTMDAGEFLQFITAASLIAKPLRALTDVNSVIQKGVTAAESVFSVLDTETEKDTGTKELGKSTGTVEFKEARFRYAQAETDAIKGINLNIKAGTSVAFVGRSGSGKTTLVNLLPRFYELTSGSISIDGHPINELTLNSLREQIAIVSQSVTLFNCSIRENIAYGSLADASDEAVIEAAKAAHAHEFIEKLPEGYDTQVGENGVMLSGGQRQRLAIARAILKNAPILILDEATSALDTESERHIQAAMEEVMKGRTTLVIAHRLSTIENVDTIVVIDDGQVVESGPHQKLLNQQGAYAQLHQLQFAEEE</sequence>
<keyword evidence="7" id="KW-1278">Translocase</keyword>
<dbReference type="InterPro" id="IPR036640">
    <property type="entry name" value="ABC1_TM_sf"/>
</dbReference>
<dbReference type="PROSITE" id="PS00211">
    <property type="entry name" value="ABC_TRANSPORTER_1"/>
    <property type="match status" value="1"/>
</dbReference>
<evidence type="ECO:0000256" key="11">
    <source>
        <dbReference type="SAM" id="Phobius"/>
    </source>
</evidence>
<feature type="transmembrane region" description="Helical" evidence="11">
    <location>
        <begin position="61"/>
        <end position="81"/>
    </location>
</feature>
<keyword evidence="5" id="KW-0547">Nucleotide-binding</keyword>
<dbReference type="FunFam" id="3.40.50.300:FF:000218">
    <property type="entry name" value="Multidrug ABC transporter ATP-binding protein"/>
    <property type="match status" value="1"/>
</dbReference>
<keyword evidence="3" id="KW-1003">Cell membrane</keyword>
<dbReference type="Pfam" id="PF00664">
    <property type="entry name" value="ABC_membrane"/>
    <property type="match status" value="1"/>
</dbReference>
<dbReference type="InterPro" id="IPR011527">
    <property type="entry name" value="ABC1_TM_dom"/>
</dbReference>
<keyword evidence="6 14" id="KW-0067">ATP-binding</keyword>
<dbReference type="GO" id="GO:0015421">
    <property type="term" value="F:ABC-type oligopeptide transporter activity"/>
    <property type="evidence" value="ECO:0007669"/>
    <property type="project" value="TreeGrafter"/>
</dbReference>
<dbReference type="InterPro" id="IPR027417">
    <property type="entry name" value="P-loop_NTPase"/>
</dbReference>
<evidence type="ECO:0000256" key="1">
    <source>
        <dbReference type="ARBA" id="ARBA00004651"/>
    </source>
</evidence>
<dbReference type="InterPro" id="IPR003593">
    <property type="entry name" value="AAA+_ATPase"/>
</dbReference>
<dbReference type="SUPFAM" id="SSF90123">
    <property type="entry name" value="ABC transporter transmembrane region"/>
    <property type="match status" value="1"/>
</dbReference>
<reference evidence="15" key="1">
    <citation type="submission" date="2017-01" db="EMBL/GenBank/DDBJ databases">
        <authorList>
            <person name="Varghese N."/>
            <person name="Submissions S."/>
        </authorList>
    </citation>
    <scope>NUCLEOTIDE SEQUENCE [LARGE SCALE GENOMIC DNA]</scope>
    <source>
        <strain evidence="15">DSM 24913</strain>
    </source>
</reference>
<dbReference type="NCBIfam" id="TIGR02203">
    <property type="entry name" value="MsbA_lipidA"/>
    <property type="match status" value="1"/>
</dbReference>